<reference evidence="3" key="1">
    <citation type="journal article" date="2021" name="Curr. Microbiol.">
        <title>Complete genome of nocamycin-producing strain Saccharothrix syringae NRRL B-16468 reveals the biosynthetic potential for secondary metabolites.</title>
        <authorList>
            <person name="Mo X."/>
            <person name="Yang S."/>
        </authorList>
    </citation>
    <scope>NUCLEOTIDE SEQUENCE [LARGE SCALE GENOMIC DNA]</scope>
    <source>
        <strain evidence="3">ATCC 51364 / DSM 43886 / JCM 6844 / KCTC 9398 / NBRC 14523 / NRRL B-16468 / INA 2240</strain>
    </source>
</reference>
<dbReference type="RefSeq" id="WP_033434753.1">
    <property type="nucleotide sequence ID" value="NZ_CP034550.1"/>
</dbReference>
<accession>A0A5Q0HA50</accession>
<evidence type="ECO:0008006" key="4">
    <source>
        <dbReference type="Google" id="ProtNLM"/>
    </source>
</evidence>
<dbReference type="EMBL" id="CP034550">
    <property type="protein sequence ID" value="QFZ23101.1"/>
    <property type="molecule type" value="Genomic_DNA"/>
</dbReference>
<gene>
    <name evidence="2" type="ORF">EKG83_41775</name>
</gene>
<organism evidence="2 3">
    <name type="scientific">Saccharothrix syringae</name>
    <name type="common">Nocardiopsis syringae</name>
    <dbReference type="NCBI Taxonomy" id="103733"/>
    <lineage>
        <taxon>Bacteria</taxon>
        <taxon>Bacillati</taxon>
        <taxon>Actinomycetota</taxon>
        <taxon>Actinomycetes</taxon>
        <taxon>Pseudonocardiales</taxon>
        <taxon>Pseudonocardiaceae</taxon>
        <taxon>Saccharothrix</taxon>
    </lineage>
</organism>
<feature type="signal peptide" evidence="1">
    <location>
        <begin position="1"/>
        <end position="31"/>
    </location>
</feature>
<dbReference type="AlphaFoldDB" id="A0A5Q0HA50"/>
<proteinExistence type="predicted"/>
<name>A0A5Q0HA50_SACSY</name>
<dbReference type="KEGG" id="ssyi:EKG83_41775"/>
<keyword evidence="1" id="KW-0732">Signal</keyword>
<dbReference type="InterPro" id="IPR006311">
    <property type="entry name" value="TAT_signal"/>
</dbReference>
<dbReference type="OrthoDB" id="618894at2"/>
<dbReference type="Proteomes" id="UP000325787">
    <property type="component" value="Chromosome"/>
</dbReference>
<sequence length="404" mass="43859">MRISRNRRLALLAATALALGLVPAVAPAALADDTAVKLDAADFQLRRSANDADYNALVAALPNVAVPAVLDDANRTARRLGASEGQLLSPAFAAGFAWQDGDDHTPDWRPQGITTSSDAYDDGLYQGRKVVLVSWYGLENGTAADKGARISFVDRTDPLKPVYRHVLLVEPTTSGGQPSFASTDPNHAGGITWYGDLLYVASTDHVRVYDLRDILKVSTADDTKIGRAANGAYYAYGYQYVLPQKFTYRPVDATKNIRFSAIALDRSTTPDSVIVTEYSEIGDGSRLFRWDINADNRELFAANGVATASWAYQVNIISMQGAAAVDGGNGPDNATYYITRSKGESTRGDLLVWKPGNLAKMYPGMWPIGPEDMAYRKSTDEMWTVTEYADMRYVLSITAATVAP</sequence>
<protein>
    <recommendedName>
        <fullName evidence="4">Secreted protein</fullName>
    </recommendedName>
</protein>
<feature type="chain" id="PRO_5024811548" description="Secreted protein" evidence="1">
    <location>
        <begin position="32"/>
        <end position="404"/>
    </location>
</feature>
<dbReference type="PROSITE" id="PS51318">
    <property type="entry name" value="TAT"/>
    <property type="match status" value="1"/>
</dbReference>
<evidence type="ECO:0000313" key="2">
    <source>
        <dbReference type="EMBL" id="QFZ23101.1"/>
    </source>
</evidence>
<evidence type="ECO:0000256" key="1">
    <source>
        <dbReference type="SAM" id="SignalP"/>
    </source>
</evidence>
<keyword evidence="3" id="KW-1185">Reference proteome</keyword>
<evidence type="ECO:0000313" key="3">
    <source>
        <dbReference type="Proteomes" id="UP000325787"/>
    </source>
</evidence>